<accession>A0A0H5QC28</accession>
<dbReference type="Pfam" id="PF21205">
    <property type="entry name" value="Rep3_C"/>
    <property type="match status" value="1"/>
</dbReference>
<dbReference type="EMBL" id="LN852741">
    <property type="protein sequence ID" value="CRY93702.1"/>
    <property type="molecule type" value="Genomic_DNA"/>
</dbReference>
<dbReference type="GO" id="GO:0006270">
    <property type="term" value="P:DNA replication initiation"/>
    <property type="evidence" value="ECO:0007669"/>
    <property type="project" value="InterPro"/>
</dbReference>
<dbReference type="InterPro" id="IPR036388">
    <property type="entry name" value="WH-like_DNA-bd_sf"/>
</dbReference>
<proteinExistence type="predicted"/>
<keyword evidence="2" id="KW-0614">Plasmid</keyword>
<reference evidence="2" key="1">
    <citation type="submission" date="2015-06" db="EMBL/GenBank/DDBJ databases">
        <authorList>
            <person name="Joergensen T."/>
        </authorList>
    </citation>
    <scope>NUCLEOTIDE SEQUENCE</scope>
    <source>
        <plasmid evidence="2">pRGRH0050</plasmid>
    </source>
</reference>
<dbReference type="SUPFAM" id="SSF46785">
    <property type="entry name" value="Winged helix' DNA-binding domain"/>
    <property type="match status" value="2"/>
</dbReference>
<reference evidence="2" key="2">
    <citation type="submission" date="2015-07" db="EMBL/GenBank/DDBJ databases">
        <title>Plasmids, circular viruses and viroids from rat gut.</title>
        <authorList>
            <person name="Jorgensen T.J."/>
            <person name="Hansen M.A."/>
            <person name="Xu Z."/>
            <person name="Tabak M.A."/>
            <person name="Sorensen S.J."/>
            <person name="Hansen L.H."/>
        </authorList>
    </citation>
    <scope>NUCLEOTIDE SEQUENCE</scope>
    <source>
        <plasmid evidence="2">pRGRH0050</plasmid>
    </source>
</reference>
<dbReference type="Pfam" id="PF01051">
    <property type="entry name" value="Rep3_N"/>
    <property type="match status" value="1"/>
</dbReference>
<sequence length="335" mass="39251">MNEIAIKDHDTMLQSDELSRAMYSCSMLARKIIAFGAVRIKETEIDTTPFWSESRTCIYVPAAEFRISELLKALGMVNSGENYLAIKKTVKEMRTLGIDLIDNDDEYLGYNWFQTIHYNKAKDKIVMQFSQEIGWCLYNLKDGYTALNLRTVGEFKSFYAFRFYEIALSWRGMKGRNGNKKGCWFFQMTVEELRKTFKIPDEAYNGRNDNFIRKVITIPIEELNKVNTDFSVEVLKIKRGREIVAFRFECKESEKETKKIAITRADSREIRQEKRDINSEQEAVAKLRKAHADRWQEVFDFEMTQPCLFGGEEIKKSFAENKANMTLLEEFKDEI</sequence>
<dbReference type="AlphaFoldDB" id="A0A0H5QC28"/>
<name>A0A0H5QC28_9ZZZZ</name>
<feature type="domain" description="Initiator Rep protein WH1" evidence="1">
    <location>
        <begin position="14"/>
        <end position="166"/>
    </location>
</feature>
<dbReference type="Gene3D" id="1.10.10.10">
    <property type="entry name" value="Winged helix-like DNA-binding domain superfamily/Winged helix DNA-binding domain"/>
    <property type="match status" value="2"/>
</dbReference>
<dbReference type="GO" id="GO:0003887">
    <property type="term" value="F:DNA-directed DNA polymerase activity"/>
    <property type="evidence" value="ECO:0007669"/>
    <property type="project" value="InterPro"/>
</dbReference>
<evidence type="ECO:0000313" key="2">
    <source>
        <dbReference type="EMBL" id="CRY93702.1"/>
    </source>
</evidence>
<evidence type="ECO:0000259" key="1">
    <source>
        <dbReference type="Pfam" id="PF01051"/>
    </source>
</evidence>
<protein>
    <recommendedName>
        <fullName evidence="1">Initiator Rep protein WH1 domain-containing protein</fullName>
    </recommendedName>
</protein>
<geneLocation type="plasmid" evidence="2">
    <name>pRGRH0050</name>
</geneLocation>
<dbReference type="InterPro" id="IPR036390">
    <property type="entry name" value="WH_DNA-bd_sf"/>
</dbReference>
<organism evidence="2">
    <name type="scientific">uncultured prokaryote</name>
    <dbReference type="NCBI Taxonomy" id="198431"/>
    <lineage>
        <taxon>unclassified sequences</taxon>
        <taxon>environmental samples</taxon>
    </lineage>
</organism>
<dbReference type="InterPro" id="IPR000525">
    <property type="entry name" value="Initiator_Rep_WH1"/>
</dbReference>